<keyword evidence="3" id="KW-1185">Reference proteome</keyword>
<reference evidence="2 3" key="1">
    <citation type="journal article" date="2015" name="Genome Biol. Evol.">
        <title>Comparative Genomics of a Bacterivorous Green Alga Reveals Evolutionary Causalities and Consequences of Phago-Mixotrophic Mode of Nutrition.</title>
        <authorList>
            <person name="Burns J.A."/>
            <person name="Paasch A."/>
            <person name="Narechania A."/>
            <person name="Kim E."/>
        </authorList>
    </citation>
    <scope>NUCLEOTIDE SEQUENCE [LARGE SCALE GENOMIC DNA]</scope>
    <source>
        <strain evidence="2 3">PLY_AMNH</strain>
    </source>
</reference>
<evidence type="ECO:0000256" key="1">
    <source>
        <dbReference type="SAM" id="MobiDB-lite"/>
    </source>
</evidence>
<feature type="region of interest" description="Disordered" evidence="1">
    <location>
        <begin position="231"/>
        <end position="546"/>
    </location>
</feature>
<dbReference type="AlphaFoldDB" id="A0AAE0BQ36"/>
<name>A0AAE0BQ36_9CHLO</name>
<evidence type="ECO:0000313" key="2">
    <source>
        <dbReference type="EMBL" id="KAK3240746.1"/>
    </source>
</evidence>
<comment type="caution">
    <text evidence="2">The sequence shown here is derived from an EMBL/GenBank/DDBJ whole genome shotgun (WGS) entry which is preliminary data.</text>
</comment>
<protein>
    <submittedName>
        <fullName evidence="2">Uncharacterized protein</fullName>
    </submittedName>
</protein>
<organism evidence="2 3">
    <name type="scientific">Cymbomonas tetramitiformis</name>
    <dbReference type="NCBI Taxonomy" id="36881"/>
    <lineage>
        <taxon>Eukaryota</taxon>
        <taxon>Viridiplantae</taxon>
        <taxon>Chlorophyta</taxon>
        <taxon>Pyramimonadophyceae</taxon>
        <taxon>Pyramimonadales</taxon>
        <taxon>Pyramimonadaceae</taxon>
        <taxon>Cymbomonas</taxon>
    </lineage>
</organism>
<feature type="compositionally biased region" description="Basic and acidic residues" evidence="1">
    <location>
        <begin position="537"/>
        <end position="546"/>
    </location>
</feature>
<accession>A0AAE0BQ36</accession>
<dbReference type="EMBL" id="LGRX02033560">
    <property type="protein sequence ID" value="KAK3240746.1"/>
    <property type="molecule type" value="Genomic_DNA"/>
</dbReference>
<gene>
    <name evidence="2" type="ORF">CYMTET_49434</name>
</gene>
<evidence type="ECO:0000313" key="3">
    <source>
        <dbReference type="Proteomes" id="UP001190700"/>
    </source>
</evidence>
<proteinExistence type="predicted"/>
<sequence length="546" mass="58414">MAREKPYKDRPVDGRYQPMGPIILDRRPQGQEFLEKLIAEEQEETQKSSSPNLPTHDRFIAAFFRYDKFIIQLKGYQMCNISKEDVSEHPLVQAASNIHFLEALSKLQVKIGLAAPKYFPYTSATQETVRKECVQHLKTVQSFLKEFMESGRDIHLDMWTLTGELAKTGRPRERKKHYFHFENIAFETYFQSGSSAEAVNLAETECFLCLKGFGNLGAAAVSVEQLKPTEEVRAADPEATLPTGDGTTDKVAVASPAAGIGAENPDPASEAVEQHTAEPMEDDPPTAGDGTTEEVTDPPPAAAGIGAENLGAAAVSVEQPTAEPMEEDGAADPEATPITGDGTTDEVEVPSAAAESGPKNPDPAVEAVEHPQAGGDPMEDVRAADPVVTQVATPITGDGTTDEVADPPPGSGKPDAAAEAIEQPPADGDKTMEEILAAEPEATQVTPPTGDNATEEVADPPSKSGAAEVPGPSGTAPQDMHFTKKKRPRSEEAAPVENKKRKAFVPDLGRKSGEVSVENKGTVSKKEPSTTLAFQKSKKEEDAERR</sequence>
<feature type="region of interest" description="Disordered" evidence="1">
    <location>
        <begin position="1"/>
        <end position="21"/>
    </location>
</feature>
<feature type="compositionally biased region" description="Polar residues" evidence="1">
    <location>
        <begin position="443"/>
        <end position="452"/>
    </location>
</feature>
<feature type="compositionally biased region" description="Basic and acidic residues" evidence="1">
    <location>
        <begin position="1"/>
        <end position="13"/>
    </location>
</feature>
<dbReference type="Proteomes" id="UP001190700">
    <property type="component" value="Unassembled WGS sequence"/>
</dbReference>